<proteinExistence type="inferred from homology"/>
<dbReference type="EMBL" id="JBHSDK010000021">
    <property type="protein sequence ID" value="MFC4336743.1"/>
    <property type="molecule type" value="Genomic_DNA"/>
</dbReference>
<evidence type="ECO:0000259" key="4">
    <source>
        <dbReference type="Pfam" id="PF02576"/>
    </source>
</evidence>
<dbReference type="Gene3D" id="3.30.300.70">
    <property type="entry name" value="RimP-like superfamily, N-terminal"/>
    <property type="match status" value="1"/>
</dbReference>
<evidence type="ECO:0000256" key="3">
    <source>
        <dbReference type="HAMAP-Rule" id="MF_01077"/>
    </source>
</evidence>
<dbReference type="RefSeq" id="WP_380622957.1">
    <property type="nucleotide sequence ID" value="NZ_JBHSDK010000021.1"/>
</dbReference>
<comment type="caution">
    <text evidence="5">The sequence shown here is derived from an EMBL/GenBank/DDBJ whole genome shotgun (WGS) entry which is preliminary data.</text>
</comment>
<organism evidence="5 6">
    <name type="scientific">Salininema proteolyticum</name>
    <dbReference type="NCBI Taxonomy" id="1607685"/>
    <lineage>
        <taxon>Bacteria</taxon>
        <taxon>Bacillati</taxon>
        <taxon>Actinomycetota</taxon>
        <taxon>Actinomycetes</taxon>
        <taxon>Glycomycetales</taxon>
        <taxon>Glycomycetaceae</taxon>
        <taxon>Salininema</taxon>
    </lineage>
</organism>
<dbReference type="Proteomes" id="UP001595823">
    <property type="component" value="Unassembled WGS sequence"/>
</dbReference>
<dbReference type="InterPro" id="IPR003728">
    <property type="entry name" value="Ribosome_maturation_RimP"/>
</dbReference>
<protein>
    <recommendedName>
        <fullName evidence="3">Ribosome maturation factor RimP</fullName>
    </recommendedName>
</protein>
<dbReference type="InterPro" id="IPR028989">
    <property type="entry name" value="RimP_N"/>
</dbReference>
<comment type="similarity">
    <text evidence="3">Belongs to the RimP family.</text>
</comment>
<dbReference type="PANTHER" id="PTHR33867:SF1">
    <property type="entry name" value="RIBOSOME MATURATION FACTOR RIMP"/>
    <property type="match status" value="1"/>
</dbReference>
<keyword evidence="6" id="KW-1185">Reference proteome</keyword>
<feature type="domain" description="Ribosome maturation factor RimP N-terminal" evidence="4">
    <location>
        <begin position="12"/>
        <end position="89"/>
    </location>
</feature>
<reference evidence="6" key="1">
    <citation type="journal article" date="2019" name="Int. J. Syst. Evol. Microbiol.">
        <title>The Global Catalogue of Microorganisms (GCM) 10K type strain sequencing project: providing services to taxonomists for standard genome sequencing and annotation.</title>
        <authorList>
            <consortium name="The Broad Institute Genomics Platform"/>
            <consortium name="The Broad Institute Genome Sequencing Center for Infectious Disease"/>
            <person name="Wu L."/>
            <person name="Ma J."/>
        </authorList>
    </citation>
    <scope>NUCLEOTIDE SEQUENCE [LARGE SCALE GENOMIC DNA]</scope>
    <source>
        <strain evidence="6">IBRC-M 10908</strain>
    </source>
</reference>
<dbReference type="HAMAP" id="MF_01077">
    <property type="entry name" value="RimP"/>
    <property type="match status" value="1"/>
</dbReference>
<dbReference type="NCBIfam" id="NF000930">
    <property type="entry name" value="PRK00092.2-2"/>
    <property type="match status" value="1"/>
</dbReference>
<dbReference type="PANTHER" id="PTHR33867">
    <property type="entry name" value="RIBOSOME MATURATION FACTOR RIMP"/>
    <property type="match status" value="1"/>
</dbReference>
<dbReference type="Pfam" id="PF02576">
    <property type="entry name" value="RimP_N"/>
    <property type="match status" value="1"/>
</dbReference>
<dbReference type="SUPFAM" id="SSF75420">
    <property type="entry name" value="YhbC-like, N-terminal domain"/>
    <property type="match status" value="1"/>
</dbReference>
<dbReference type="InterPro" id="IPR035956">
    <property type="entry name" value="RimP_N_sf"/>
</dbReference>
<keyword evidence="1 3" id="KW-0963">Cytoplasm</keyword>
<name>A0ABV8U224_9ACTN</name>
<evidence type="ECO:0000313" key="6">
    <source>
        <dbReference type="Proteomes" id="UP001595823"/>
    </source>
</evidence>
<evidence type="ECO:0000256" key="2">
    <source>
        <dbReference type="ARBA" id="ARBA00022517"/>
    </source>
</evidence>
<keyword evidence="2 3" id="KW-0690">Ribosome biogenesis</keyword>
<sequence length="152" mass="16521">MGEVTAERLREIVEPAVEEAGYDLEDLEAKKAGRRILLRVVIDGDGGVGLDDIAEVSRKVGKVLEGAETTGGLFAEAPYTLEVSSPGIDRPLTLPRHWRRNEGRLATVKVGEERLEGRIVSAGERGIELETEAGVRSLEYGEMGPGKIRIEL</sequence>
<evidence type="ECO:0000313" key="5">
    <source>
        <dbReference type="EMBL" id="MFC4336743.1"/>
    </source>
</evidence>
<comment type="function">
    <text evidence="3">Required for maturation of 30S ribosomal subunits.</text>
</comment>
<evidence type="ECO:0000256" key="1">
    <source>
        <dbReference type="ARBA" id="ARBA00022490"/>
    </source>
</evidence>
<comment type="subcellular location">
    <subcellularLocation>
        <location evidence="3">Cytoplasm</location>
    </subcellularLocation>
</comment>
<gene>
    <name evidence="3 5" type="primary">rimP</name>
    <name evidence="5" type="ORF">ACFPET_16200</name>
</gene>
<accession>A0ABV8U224</accession>